<dbReference type="Proteomes" id="UP000317171">
    <property type="component" value="Chromosome"/>
</dbReference>
<dbReference type="SUPFAM" id="SSF54285">
    <property type="entry name" value="MoaD/ThiS"/>
    <property type="match status" value="1"/>
</dbReference>
<dbReference type="PANTHER" id="PTHR38031">
    <property type="entry name" value="SULFUR CARRIER PROTEIN SLR0821-RELATED"/>
    <property type="match status" value="1"/>
</dbReference>
<dbReference type="RefSeq" id="WP_145222378.1">
    <property type="nucleotide sequence ID" value="NZ_CP036269.1"/>
</dbReference>
<dbReference type="InterPro" id="IPR052045">
    <property type="entry name" value="Sulfur_Carrier/Prot_Modifier"/>
</dbReference>
<name>A0A517RNX4_9PLAN</name>
<dbReference type="CDD" id="cd17040">
    <property type="entry name" value="Ubl_MoaD_like"/>
    <property type="match status" value="1"/>
</dbReference>
<evidence type="ECO:0008006" key="3">
    <source>
        <dbReference type="Google" id="ProtNLM"/>
    </source>
</evidence>
<gene>
    <name evidence="1" type="ORF">Pan241w_57060</name>
</gene>
<keyword evidence="2" id="KW-1185">Reference proteome</keyword>
<sequence length="89" mass="9939">MVRVCFTANLQRHLDCSEATVSGATVRDALDAVFETQQQLKSYVLDDQNRLRQHMVIFIDGKTIVDRVHLSDAISPDSEIYVMQALSGG</sequence>
<organism evidence="1 2">
    <name type="scientific">Gimesia alba</name>
    <dbReference type="NCBI Taxonomy" id="2527973"/>
    <lineage>
        <taxon>Bacteria</taxon>
        <taxon>Pseudomonadati</taxon>
        <taxon>Planctomycetota</taxon>
        <taxon>Planctomycetia</taxon>
        <taxon>Planctomycetales</taxon>
        <taxon>Planctomycetaceae</taxon>
        <taxon>Gimesia</taxon>
    </lineage>
</organism>
<dbReference type="OrthoDB" id="9156098at2"/>
<dbReference type="InterPro" id="IPR003749">
    <property type="entry name" value="ThiS/MoaD-like"/>
</dbReference>
<dbReference type="PANTHER" id="PTHR38031:SF1">
    <property type="entry name" value="SULFUR CARRIER PROTEIN CYSO"/>
    <property type="match status" value="1"/>
</dbReference>
<dbReference type="AlphaFoldDB" id="A0A517RNX4"/>
<dbReference type="InterPro" id="IPR012675">
    <property type="entry name" value="Beta-grasp_dom_sf"/>
</dbReference>
<dbReference type="Gene3D" id="3.10.20.30">
    <property type="match status" value="1"/>
</dbReference>
<proteinExistence type="predicted"/>
<dbReference type="EMBL" id="CP036269">
    <property type="protein sequence ID" value="QDT45580.1"/>
    <property type="molecule type" value="Genomic_DNA"/>
</dbReference>
<protein>
    <recommendedName>
        <fullName evidence="3">ThiS family protein</fullName>
    </recommendedName>
</protein>
<dbReference type="Pfam" id="PF02597">
    <property type="entry name" value="ThiS"/>
    <property type="match status" value="1"/>
</dbReference>
<evidence type="ECO:0000313" key="1">
    <source>
        <dbReference type="EMBL" id="QDT45580.1"/>
    </source>
</evidence>
<evidence type="ECO:0000313" key="2">
    <source>
        <dbReference type="Proteomes" id="UP000317171"/>
    </source>
</evidence>
<dbReference type="InterPro" id="IPR016155">
    <property type="entry name" value="Mopterin_synth/thiamin_S_b"/>
</dbReference>
<accession>A0A517RNX4</accession>
<dbReference type="KEGG" id="gaz:Pan241w_57060"/>
<reference evidence="1 2" key="1">
    <citation type="submission" date="2019-02" db="EMBL/GenBank/DDBJ databases">
        <title>Deep-cultivation of Planctomycetes and their phenomic and genomic characterization uncovers novel biology.</title>
        <authorList>
            <person name="Wiegand S."/>
            <person name="Jogler M."/>
            <person name="Boedeker C."/>
            <person name="Pinto D."/>
            <person name="Vollmers J."/>
            <person name="Rivas-Marin E."/>
            <person name="Kohn T."/>
            <person name="Peeters S.H."/>
            <person name="Heuer A."/>
            <person name="Rast P."/>
            <person name="Oberbeckmann S."/>
            <person name="Bunk B."/>
            <person name="Jeske O."/>
            <person name="Meyerdierks A."/>
            <person name="Storesund J.E."/>
            <person name="Kallscheuer N."/>
            <person name="Luecker S."/>
            <person name="Lage O.M."/>
            <person name="Pohl T."/>
            <person name="Merkel B.J."/>
            <person name="Hornburger P."/>
            <person name="Mueller R.-W."/>
            <person name="Bruemmer F."/>
            <person name="Labrenz M."/>
            <person name="Spormann A.M."/>
            <person name="Op den Camp H."/>
            <person name="Overmann J."/>
            <person name="Amann R."/>
            <person name="Jetten M.S.M."/>
            <person name="Mascher T."/>
            <person name="Medema M.H."/>
            <person name="Devos D.P."/>
            <person name="Kaster A.-K."/>
            <person name="Ovreas L."/>
            <person name="Rohde M."/>
            <person name="Galperin M.Y."/>
            <person name="Jogler C."/>
        </authorList>
    </citation>
    <scope>NUCLEOTIDE SEQUENCE [LARGE SCALE GENOMIC DNA]</scope>
    <source>
        <strain evidence="1 2">Pan241w</strain>
    </source>
</reference>